<keyword evidence="1" id="KW-0812">Transmembrane</keyword>
<dbReference type="RefSeq" id="WP_014793988.1">
    <property type="nucleotide sequence ID" value="NC_018017.1"/>
</dbReference>
<feature type="transmembrane region" description="Helical" evidence="1">
    <location>
        <begin position="92"/>
        <end position="112"/>
    </location>
</feature>
<evidence type="ECO:0000313" key="2">
    <source>
        <dbReference type="EMBL" id="AFM00502.1"/>
    </source>
</evidence>
<dbReference type="Pfam" id="PF09997">
    <property type="entry name" value="DUF2238"/>
    <property type="match status" value="1"/>
</dbReference>
<dbReference type="Proteomes" id="UP000006053">
    <property type="component" value="Chromosome"/>
</dbReference>
<organism evidence="2 3">
    <name type="scientific">Desulfitobacterium dehalogenans (strain ATCC 51507 / DSM 9161 / JW/IU-DC1)</name>
    <dbReference type="NCBI Taxonomy" id="756499"/>
    <lineage>
        <taxon>Bacteria</taxon>
        <taxon>Bacillati</taxon>
        <taxon>Bacillota</taxon>
        <taxon>Clostridia</taxon>
        <taxon>Eubacteriales</taxon>
        <taxon>Desulfitobacteriaceae</taxon>
        <taxon>Desulfitobacterium</taxon>
    </lineage>
</organism>
<feature type="transmembrane region" description="Helical" evidence="1">
    <location>
        <begin position="62"/>
        <end position="80"/>
    </location>
</feature>
<feature type="transmembrane region" description="Helical" evidence="1">
    <location>
        <begin position="170"/>
        <end position="191"/>
    </location>
</feature>
<reference evidence="2 3" key="2">
    <citation type="journal article" date="2015" name="J. Bacteriol.">
        <title>Genomic, proteomic, and biochemical analysis of the organohalide respiratory pathway in Desulfitobacterium dehalogenans.</title>
        <authorList>
            <person name="Kruse T."/>
            <person name="van de Pas B.A."/>
            <person name="Atteia A."/>
            <person name="Krab K."/>
            <person name="Hagen W.R."/>
            <person name="Goodwin L."/>
            <person name="Chain P."/>
            <person name="Boeren S."/>
            <person name="Maphosa F."/>
            <person name="Schraa G."/>
            <person name="de Vos W.M."/>
            <person name="van der Oost J."/>
            <person name="Smidt H."/>
            <person name="Stams A.J."/>
        </authorList>
    </citation>
    <scope>NUCLEOTIDE SEQUENCE [LARGE SCALE GENOMIC DNA]</scope>
    <source>
        <strain evidence="3">ATCC 51507 / DSM 9161 / JW/IU-DC1</strain>
    </source>
</reference>
<feature type="transmembrane region" description="Helical" evidence="1">
    <location>
        <begin position="7"/>
        <end position="29"/>
    </location>
</feature>
<dbReference type="EMBL" id="CP003348">
    <property type="protein sequence ID" value="AFM00502.1"/>
    <property type="molecule type" value="Genomic_DNA"/>
</dbReference>
<dbReference type="InterPro" id="IPR014509">
    <property type="entry name" value="YjdF-like"/>
</dbReference>
<keyword evidence="1" id="KW-1133">Transmembrane helix</keyword>
<dbReference type="KEGG" id="ddh:Desde_2156"/>
<dbReference type="eggNOG" id="ENOG5033FZI">
    <property type="taxonomic scope" value="Bacteria"/>
</dbReference>
<evidence type="ECO:0000256" key="1">
    <source>
        <dbReference type="SAM" id="Phobius"/>
    </source>
</evidence>
<sequence length="202" mass="22982">MNKTGKFTVVIALIFEMTVLINGISALWGKQWEDLGLSALAMALLILPFLLNYLANRAELKLPPGFLLTGVVFIFLAQYFGEIRKFYQMLWWWDIFLHGAFGVLSVLFALYIMQSNFKKVSQLSDSRFTLFLAILSLCFSIACSALWEMFEFTGDILLPVKMVKGGLEDTMSDLLSGSLTALITAAGYYFIWRFLHREKTKI</sequence>
<name>I4A967_DESDJ</name>
<keyword evidence="1" id="KW-0472">Membrane</keyword>
<gene>
    <name evidence="2" type="ordered locus">Desde_2156</name>
</gene>
<feature type="transmembrane region" description="Helical" evidence="1">
    <location>
        <begin position="128"/>
        <end position="150"/>
    </location>
</feature>
<evidence type="ECO:0000313" key="3">
    <source>
        <dbReference type="Proteomes" id="UP000006053"/>
    </source>
</evidence>
<feature type="transmembrane region" description="Helical" evidence="1">
    <location>
        <begin position="35"/>
        <end position="55"/>
    </location>
</feature>
<dbReference type="STRING" id="756499.Desde_2156"/>
<keyword evidence="3" id="KW-1185">Reference proteome</keyword>
<accession>I4A967</accession>
<proteinExistence type="predicted"/>
<dbReference type="AlphaFoldDB" id="I4A967"/>
<protein>
    <recommendedName>
        <fullName evidence="4">Membrane-spanning protein</fullName>
    </recommendedName>
</protein>
<evidence type="ECO:0008006" key="4">
    <source>
        <dbReference type="Google" id="ProtNLM"/>
    </source>
</evidence>
<dbReference type="HOGENOM" id="CLU_070751_3_0_9"/>
<dbReference type="OrthoDB" id="4966203at2"/>
<reference evidence="3" key="1">
    <citation type="submission" date="2012-06" db="EMBL/GenBank/DDBJ databases">
        <title>Complete sequence of Desulfitobacterium dehalogenans ATCC 51507.</title>
        <authorList>
            <person name="Lucas S."/>
            <person name="Han J."/>
            <person name="Lapidus A."/>
            <person name="Cheng J.-F."/>
            <person name="Goodwin L."/>
            <person name="Pitluck S."/>
            <person name="Peters L."/>
            <person name="Ovchinnikova G."/>
            <person name="Teshima H."/>
            <person name="Detter J.C."/>
            <person name="Han C."/>
            <person name="Tapia R."/>
            <person name="Land M."/>
            <person name="Hauser L."/>
            <person name="Kyrpides N."/>
            <person name="Ivanova N."/>
            <person name="Pagani I."/>
            <person name="Kruse T."/>
            <person name="de Vos W.M."/>
            <person name="Smidt H."/>
            <person name="Woyke T."/>
        </authorList>
    </citation>
    <scope>NUCLEOTIDE SEQUENCE [LARGE SCALE GENOMIC DNA]</scope>
    <source>
        <strain evidence="3">ATCC 51507 / DSM 9161 / JW/IU-DC1</strain>
    </source>
</reference>